<dbReference type="GeneID" id="115019856"/>
<dbReference type="KEGG" id="cgob:115019856"/>
<dbReference type="InParanoid" id="A0A6J2R3R5"/>
<dbReference type="InterPro" id="IPR050671">
    <property type="entry name" value="CD300_family_receptors"/>
</dbReference>
<dbReference type="InterPro" id="IPR013783">
    <property type="entry name" value="Ig-like_fold"/>
</dbReference>
<keyword evidence="3 4" id="KW-0472">Membrane</keyword>
<name>A0A6J2R3R5_COTGO</name>
<keyword evidence="5" id="KW-0732">Signal</keyword>
<dbReference type="Gene3D" id="2.60.40.10">
    <property type="entry name" value="Immunoglobulins"/>
    <property type="match status" value="2"/>
</dbReference>
<feature type="domain" description="Immunoglobulin" evidence="6">
    <location>
        <begin position="23"/>
        <end position="120"/>
    </location>
</feature>
<comment type="subcellular location">
    <subcellularLocation>
        <location evidence="1">Membrane</location>
    </subcellularLocation>
</comment>
<dbReference type="SMART" id="SM00409">
    <property type="entry name" value="IG"/>
    <property type="match status" value="2"/>
</dbReference>
<evidence type="ECO:0000313" key="8">
    <source>
        <dbReference type="RefSeq" id="XP_029305378.1"/>
    </source>
</evidence>
<dbReference type="RefSeq" id="XP_029305378.1">
    <property type="nucleotide sequence ID" value="XM_029449518.1"/>
</dbReference>
<feature type="chain" id="PRO_5026726697" evidence="5">
    <location>
        <begin position="20"/>
        <end position="392"/>
    </location>
</feature>
<organism evidence="7 8">
    <name type="scientific">Cottoperca gobio</name>
    <name type="common">Frogmouth</name>
    <name type="synonym">Aphritis gobio</name>
    <dbReference type="NCBI Taxonomy" id="56716"/>
    <lineage>
        <taxon>Eukaryota</taxon>
        <taxon>Metazoa</taxon>
        <taxon>Chordata</taxon>
        <taxon>Craniata</taxon>
        <taxon>Vertebrata</taxon>
        <taxon>Euteleostomi</taxon>
        <taxon>Actinopterygii</taxon>
        <taxon>Neopterygii</taxon>
        <taxon>Teleostei</taxon>
        <taxon>Neoteleostei</taxon>
        <taxon>Acanthomorphata</taxon>
        <taxon>Eupercaria</taxon>
        <taxon>Perciformes</taxon>
        <taxon>Notothenioidei</taxon>
        <taxon>Bovichtidae</taxon>
        <taxon>Cottoperca</taxon>
    </lineage>
</organism>
<evidence type="ECO:0000313" key="7">
    <source>
        <dbReference type="Proteomes" id="UP000504630"/>
    </source>
</evidence>
<dbReference type="PANTHER" id="PTHR11860:SF118">
    <property type="entry name" value="CMRF35-LIKE MOLECULE 3-RELATED"/>
    <property type="match status" value="1"/>
</dbReference>
<feature type="signal peptide" evidence="5">
    <location>
        <begin position="1"/>
        <end position="19"/>
    </location>
</feature>
<protein>
    <submittedName>
        <fullName evidence="8">Uncharacterized protein LOC115019856 isoform X1</fullName>
    </submittedName>
</protein>
<sequence length="392" mass="43069">MAVHLRALLLLAGLTGSHSITTVSKVSVKAGDSITIPCLYDSRYINNMKYLCMGYYWSSCSYAVQTNQRNSGKFSISDDKSRRIFTVTIKDLKDTDTDYWCIVVVNGGSDVGKYFQLSVTGGTPLLSVGNQEITGFKGEEITIQCHSRVEAIKWCRLGSSCVTGSSGSIDGTGVNISESGPGVFTVTMSGLRTESSGWYSCVKDDFQMPVHVTVTDRPTTTTPAMTRSLTTLTTRSLTTVSASTVNHNPVSADQALITVQGEQQSRVISFIITLSLLVVIVLVTLFICLMFKRHKQNKIDPPATTTAKEEVTYSTVKKKRKTSSHLHQAEEAVTYSTVKPMRRTSDQRSDAKRDVDVIYSSVLHVEQHTVHTVEVKDEDVTYSSLALVEKNL</sequence>
<dbReference type="SUPFAM" id="SSF48726">
    <property type="entry name" value="Immunoglobulin"/>
    <property type="match status" value="2"/>
</dbReference>
<dbReference type="InterPro" id="IPR013106">
    <property type="entry name" value="Ig_V-set"/>
</dbReference>
<evidence type="ECO:0000256" key="1">
    <source>
        <dbReference type="ARBA" id="ARBA00004370"/>
    </source>
</evidence>
<feature type="transmembrane region" description="Helical" evidence="4">
    <location>
        <begin position="267"/>
        <end position="291"/>
    </location>
</feature>
<dbReference type="Proteomes" id="UP000504630">
    <property type="component" value="Chromosome 15"/>
</dbReference>
<dbReference type="PANTHER" id="PTHR11860">
    <property type="entry name" value="POLYMERIC-IMMUNOGLOBULIN RECEPTOR"/>
    <property type="match status" value="1"/>
</dbReference>
<evidence type="ECO:0000259" key="6">
    <source>
        <dbReference type="SMART" id="SM00409"/>
    </source>
</evidence>
<evidence type="ECO:0000256" key="2">
    <source>
        <dbReference type="ARBA" id="ARBA00022692"/>
    </source>
</evidence>
<keyword evidence="4" id="KW-1133">Transmembrane helix</keyword>
<proteinExistence type="predicted"/>
<keyword evidence="7" id="KW-1185">Reference proteome</keyword>
<accession>A0A6J2R3R5</accession>
<evidence type="ECO:0000256" key="4">
    <source>
        <dbReference type="SAM" id="Phobius"/>
    </source>
</evidence>
<reference evidence="8" key="1">
    <citation type="submission" date="2025-08" db="UniProtKB">
        <authorList>
            <consortium name="RefSeq"/>
        </authorList>
    </citation>
    <scope>IDENTIFICATION</scope>
</reference>
<gene>
    <name evidence="8" type="primary">LOC115019856</name>
</gene>
<dbReference type="InterPro" id="IPR036179">
    <property type="entry name" value="Ig-like_dom_sf"/>
</dbReference>
<evidence type="ECO:0000256" key="3">
    <source>
        <dbReference type="ARBA" id="ARBA00023136"/>
    </source>
</evidence>
<dbReference type="GO" id="GO:0004888">
    <property type="term" value="F:transmembrane signaling receptor activity"/>
    <property type="evidence" value="ECO:0007669"/>
    <property type="project" value="TreeGrafter"/>
</dbReference>
<feature type="domain" description="Immunoglobulin" evidence="6">
    <location>
        <begin position="130"/>
        <end position="215"/>
    </location>
</feature>
<keyword evidence="2 4" id="KW-0812">Transmembrane</keyword>
<dbReference type="InterPro" id="IPR003599">
    <property type="entry name" value="Ig_sub"/>
</dbReference>
<dbReference type="Pfam" id="PF07686">
    <property type="entry name" value="V-set"/>
    <property type="match status" value="1"/>
</dbReference>
<dbReference type="OrthoDB" id="8920197at2759"/>
<dbReference type="GO" id="GO:0005886">
    <property type="term" value="C:plasma membrane"/>
    <property type="evidence" value="ECO:0007669"/>
    <property type="project" value="TreeGrafter"/>
</dbReference>
<dbReference type="AlphaFoldDB" id="A0A6J2R3R5"/>
<evidence type="ECO:0000256" key="5">
    <source>
        <dbReference type="SAM" id="SignalP"/>
    </source>
</evidence>